<keyword evidence="2" id="KW-1185">Reference proteome</keyword>
<dbReference type="EMBL" id="KZ613958">
    <property type="protein sequence ID" value="PMD32751.1"/>
    <property type="molecule type" value="Genomic_DNA"/>
</dbReference>
<gene>
    <name evidence="1" type="ORF">L207DRAFT_518594</name>
</gene>
<dbReference type="Proteomes" id="UP000235786">
    <property type="component" value="Unassembled WGS sequence"/>
</dbReference>
<evidence type="ECO:0000313" key="2">
    <source>
        <dbReference type="Proteomes" id="UP000235786"/>
    </source>
</evidence>
<dbReference type="Pfam" id="PF26639">
    <property type="entry name" value="Het-6_barrel"/>
    <property type="match status" value="1"/>
</dbReference>
<evidence type="ECO:0000313" key="1">
    <source>
        <dbReference type="EMBL" id="PMD32751.1"/>
    </source>
</evidence>
<dbReference type="STRING" id="1149755.A0A2J6R2K4"/>
<organism evidence="1 2">
    <name type="scientific">Hyaloscypha variabilis (strain UAMH 11265 / GT02V1 / F)</name>
    <name type="common">Meliniomyces variabilis</name>
    <dbReference type="NCBI Taxonomy" id="1149755"/>
    <lineage>
        <taxon>Eukaryota</taxon>
        <taxon>Fungi</taxon>
        <taxon>Dikarya</taxon>
        <taxon>Ascomycota</taxon>
        <taxon>Pezizomycotina</taxon>
        <taxon>Leotiomycetes</taxon>
        <taxon>Helotiales</taxon>
        <taxon>Hyaloscyphaceae</taxon>
        <taxon>Hyaloscypha</taxon>
        <taxon>Hyaloscypha variabilis</taxon>
    </lineage>
</organism>
<dbReference type="AlphaFoldDB" id="A0A2J6R2K4"/>
<proteinExistence type="predicted"/>
<name>A0A2J6R2K4_HYAVF</name>
<protein>
    <recommendedName>
        <fullName evidence="3">Heterokaryon incompatibility domain-containing protein</fullName>
    </recommendedName>
</protein>
<reference evidence="1 2" key="1">
    <citation type="submission" date="2016-04" db="EMBL/GenBank/DDBJ databases">
        <title>A degradative enzymes factory behind the ericoid mycorrhizal symbiosis.</title>
        <authorList>
            <consortium name="DOE Joint Genome Institute"/>
            <person name="Martino E."/>
            <person name="Morin E."/>
            <person name="Grelet G."/>
            <person name="Kuo A."/>
            <person name="Kohler A."/>
            <person name="Daghino S."/>
            <person name="Barry K."/>
            <person name="Choi C."/>
            <person name="Cichocki N."/>
            <person name="Clum A."/>
            <person name="Copeland A."/>
            <person name="Hainaut M."/>
            <person name="Haridas S."/>
            <person name="Labutti K."/>
            <person name="Lindquist E."/>
            <person name="Lipzen A."/>
            <person name="Khouja H.-R."/>
            <person name="Murat C."/>
            <person name="Ohm R."/>
            <person name="Olson A."/>
            <person name="Spatafora J."/>
            <person name="Veneault-Fourrey C."/>
            <person name="Henrissat B."/>
            <person name="Grigoriev I."/>
            <person name="Martin F."/>
            <person name="Perotto S."/>
        </authorList>
    </citation>
    <scope>NUCLEOTIDE SEQUENCE [LARGE SCALE GENOMIC DNA]</scope>
    <source>
        <strain evidence="1 2">F</strain>
    </source>
</reference>
<sequence>MLDKAYALYRTVCHEPENFLLRRFARTLVADTGGVPGISSSENGHKYPQDAREDYVWYRAYLEDFKHIRKGTDSTINEQKLRENVQLFISNQPTQWHNRSFFVTHFGFLGLCSRASQPGDIVCIFHSMEHPYILRKVPNKSSFTLISCAYCDGVMYGEALDLRDPAKDEIFIID</sequence>
<accession>A0A2J6R2K4</accession>
<evidence type="ECO:0008006" key="3">
    <source>
        <dbReference type="Google" id="ProtNLM"/>
    </source>
</evidence>